<dbReference type="EMBL" id="JAHGAV010000172">
    <property type="protein sequence ID" value="KAG6929565.1"/>
    <property type="molecule type" value="Genomic_DNA"/>
</dbReference>
<protein>
    <submittedName>
        <fullName evidence="2">Pleckstrin homology domain containing A5</fullName>
    </submittedName>
</protein>
<evidence type="ECO:0000313" key="3">
    <source>
        <dbReference type="Proteomes" id="UP000765507"/>
    </source>
</evidence>
<keyword evidence="3" id="KW-1185">Reference proteome</keyword>
<dbReference type="InterPro" id="IPR036020">
    <property type="entry name" value="WW_dom_sf"/>
</dbReference>
<feature type="domain" description="WW" evidence="1">
    <location>
        <begin position="10"/>
        <end position="43"/>
    </location>
</feature>
<comment type="caution">
    <text evidence="2">The sequence shown here is derived from an EMBL/GenBank/DDBJ whole genome shotgun (WGS) entry which is preliminary data.</text>
</comment>
<dbReference type="Gene3D" id="2.20.70.10">
    <property type="match status" value="1"/>
</dbReference>
<dbReference type="Proteomes" id="UP000765507">
    <property type="component" value="Unassembled WGS sequence"/>
</dbReference>
<evidence type="ECO:0000313" key="2">
    <source>
        <dbReference type="EMBL" id="KAG6929565.1"/>
    </source>
</evidence>
<evidence type="ECO:0000259" key="1">
    <source>
        <dbReference type="PROSITE" id="PS50020"/>
    </source>
</evidence>
<dbReference type="OrthoDB" id="43122at2759"/>
<gene>
    <name evidence="2" type="ORF">G0U57_005382</name>
</gene>
<dbReference type="SUPFAM" id="SSF51045">
    <property type="entry name" value="WW domain"/>
    <property type="match status" value="1"/>
</dbReference>
<dbReference type="InterPro" id="IPR001202">
    <property type="entry name" value="WW_dom"/>
</dbReference>
<reference evidence="2 3" key="1">
    <citation type="journal article" date="2020" name="G3 (Bethesda)">
        <title>Draft Genome of the Common Snapping Turtle, Chelydra serpentina, a Model for Phenotypic Plasticity in Reptiles.</title>
        <authorList>
            <person name="Das D."/>
            <person name="Singh S.K."/>
            <person name="Bierstedt J."/>
            <person name="Erickson A."/>
            <person name="Galli G.L.J."/>
            <person name="Crossley D.A. 2nd"/>
            <person name="Rhen T."/>
        </authorList>
    </citation>
    <scope>NUCLEOTIDE SEQUENCE [LARGE SCALE GENOMIC DNA]</scope>
    <source>
        <tissue evidence="2">Whole blood</tissue>
    </source>
</reference>
<dbReference type="PROSITE" id="PS50020">
    <property type="entry name" value="WW_DOMAIN_2"/>
    <property type="match status" value="1"/>
</dbReference>
<dbReference type="AlphaFoldDB" id="A0A8T1SLQ9"/>
<proteinExistence type="predicted"/>
<accession>A0A8T1SLQ9</accession>
<organism evidence="2 3">
    <name type="scientific">Chelydra serpentina</name>
    <name type="common">Snapping turtle</name>
    <name type="synonym">Testudo serpentina</name>
    <dbReference type="NCBI Taxonomy" id="8475"/>
    <lineage>
        <taxon>Eukaryota</taxon>
        <taxon>Metazoa</taxon>
        <taxon>Chordata</taxon>
        <taxon>Craniata</taxon>
        <taxon>Vertebrata</taxon>
        <taxon>Euteleostomi</taxon>
        <taxon>Archelosauria</taxon>
        <taxon>Testudinata</taxon>
        <taxon>Testudines</taxon>
        <taxon>Cryptodira</taxon>
        <taxon>Durocryptodira</taxon>
        <taxon>Americhelydia</taxon>
        <taxon>Chelydroidea</taxon>
        <taxon>Chelydridae</taxon>
        <taxon>Chelydra</taxon>
    </lineage>
</organism>
<name>A0A8T1SLQ9_CHESE</name>
<sequence>MADLSVERLCSLPGNWSYRISQGSRLFFINEEVKSMTWLHPHTGEAVITRHHPPSHL</sequence>
<feature type="non-terminal residue" evidence="2">
    <location>
        <position position="57"/>
    </location>
</feature>